<evidence type="ECO:0000259" key="1">
    <source>
        <dbReference type="PROSITE" id="PS50943"/>
    </source>
</evidence>
<dbReference type="AlphaFoldDB" id="A0A6G9ZZI8"/>
<feature type="domain" description="HTH cro/C1-type" evidence="1">
    <location>
        <begin position="25"/>
        <end position="65"/>
    </location>
</feature>
<dbReference type="CDD" id="cd00093">
    <property type="entry name" value="HTH_XRE"/>
    <property type="match status" value="1"/>
</dbReference>
<proteinExistence type="predicted"/>
<protein>
    <recommendedName>
        <fullName evidence="1">HTH cro/C1-type domain-containing protein</fullName>
    </recommendedName>
</protein>
<reference evidence="2" key="1">
    <citation type="submission" date="2020-02" db="EMBL/GenBank/DDBJ databases">
        <authorList>
            <person name="Hu X."/>
            <person name="Yuan Z."/>
            <person name="Cheng J."/>
            <person name="Geng P."/>
        </authorList>
    </citation>
    <scope>NUCLEOTIDE SEQUENCE</scope>
    <source>
        <strain evidence="2">SSII-1</strain>
        <plasmid evidence="2">pSSII-1</plasmid>
    </source>
</reference>
<dbReference type="Pfam" id="PF01381">
    <property type="entry name" value="HTH_3"/>
    <property type="match status" value="1"/>
</dbReference>
<dbReference type="InterPro" id="IPR001387">
    <property type="entry name" value="Cro/C1-type_HTH"/>
</dbReference>
<evidence type="ECO:0000313" key="2">
    <source>
        <dbReference type="EMBL" id="QIS31192.1"/>
    </source>
</evidence>
<dbReference type="PROSITE" id="PS50943">
    <property type="entry name" value="HTH_CROC1"/>
    <property type="match status" value="1"/>
</dbReference>
<sequence>MKTNDIVINKVKKWLEAEGKSYKWLAEQLGVSKPLVGFMLNGERTLKPERIEQLAKIMGITTKELVQSDAIKKDQLTVNLRGELSNRRSKRELDSLLFAINDYLGLKEQVK</sequence>
<geneLocation type="plasmid" evidence="2">
    <name>pSSII-1</name>
</geneLocation>
<name>A0A6G9ZZI8_LYSSH</name>
<organism evidence="2">
    <name type="scientific">Lysinibacillus sphaericus</name>
    <name type="common">Bacillus sphaericus</name>
    <dbReference type="NCBI Taxonomy" id="1421"/>
    <lineage>
        <taxon>Bacteria</taxon>
        <taxon>Bacillati</taxon>
        <taxon>Bacillota</taxon>
        <taxon>Bacilli</taxon>
        <taxon>Bacillales</taxon>
        <taxon>Bacillaceae</taxon>
        <taxon>Lysinibacillus</taxon>
    </lineage>
</organism>
<dbReference type="SMART" id="SM00530">
    <property type="entry name" value="HTH_XRE"/>
    <property type="match status" value="1"/>
</dbReference>
<dbReference type="GO" id="GO:0003677">
    <property type="term" value="F:DNA binding"/>
    <property type="evidence" value="ECO:0007669"/>
    <property type="project" value="InterPro"/>
</dbReference>
<dbReference type="Gene3D" id="1.10.260.40">
    <property type="entry name" value="lambda repressor-like DNA-binding domains"/>
    <property type="match status" value="1"/>
</dbReference>
<keyword evidence="2" id="KW-0614">Plasmid</keyword>
<dbReference type="SUPFAM" id="SSF47413">
    <property type="entry name" value="lambda repressor-like DNA-binding domains"/>
    <property type="match status" value="1"/>
</dbReference>
<dbReference type="InterPro" id="IPR010982">
    <property type="entry name" value="Lambda_DNA-bd_dom_sf"/>
</dbReference>
<accession>A0A6G9ZZI8</accession>
<dbReference type="RefSeq" id="WP_031417278.1">
    <property type="nucleotide sequence ID" value="NZ_CP064071.1"/>
</dbReference>
<dbReference type="EMBL" id="MT075580">
    <property type="protein sequence ID" value="QIS31192.1"/>
    <property type="molecule type" value="Genomic_DNA"/>
</dbReference>